<gene>
    <name evidence="5" type="ORF">ABCQ75_13690</name>
</gene>
<sequence>MPAVRFVVPEGLGYSSGGNVYNARLAHALEALGVRVEMVPVPGAWPVGSPEDRARLAEALAPAGLEGSALEGAGHDGVAAVLVDGLLACGAPEALRAASSGQDRAVSGRDRPSPAGPASASARLAAHGRPRLGVLVHMSLPDAPGLSPHDADRLAALERDALAQADAVVVPSAFAAARLAARYGTQPHVARPGVVHVPPAPGSLAAGRAPHLLCVGALTPGKGQLALVRALGELRGLAWTAQLAGHDADPSYAALVRQEVGRLGLADRISVPGELTGRALEDAWERADLMVLASVSETFGMAVTEALARGVPAVVGAGTGAEEALALPLAGPAPEGPDGPDGPGQDDPEHEGPGLAGTACEPTTEGLVPVLGRWLTDEALRGRWRAAALAGRPRLPGWDTTARAVGRALGLTLGLGSEGT</sequence>
<dbReference type="GO" id="GO:0016757">
    <property type="term" value="F:glycosyltransferase activity"/>
    <property type="evidence" value="ECO:0007669"/>
    <property type="project" value="UniProtKB-KW"/>
</dbReference>
<dbReference type="Pfam" id="PF13692">
    <property type="entry name" value="Glyco_trans_1_4"/>
    <property type="match status" value="1"/>
</dbReference>
<dbReference type="RefSeq" id="WP_345886036.1">
    <property type="nucleotide sequence ID" value="NZ_JBDFRB010000015.1"/>
</dbReference>
<dbReference type="PANTHER" id="PTHR12526">
    <property type="entry name" value="GLYCOSYLTRANSFERASE"/>
    <property type="match status" value="1"/>
</dbReference>
<keyword evidence="2 5" id="KW-0328">Glycosyltransferase</keyword>
<dbReference type="EC" id="2.4.-.-" evidence="5"/>
<dbReference type="Proteomes" id="UP001422074">
    <property type="component" value="Unassembled WGS sequence"/>
</dbReference>
<dbReference type="Gene3D" id="3.40.50.2000">
    <property type="entry name" value="Glycogen Phosphorylase B"/>
    <property type="match status" value="2"/>
</dbReference>
<comment type="similarity">
    <text evidence="1">Belongs to the glycosyltransferase group 1 family. Glycosyltransferase 4 subfamily.</text>
</comment>
<evidence type="ECO:0000256" key="2">
    <source>
        <dbReference type="ARBA" id="ARBA00022676"/>
    </source>
</evidence>
<comment type="caution">
    <text evidence="5">The sequence shown here is derived from an EMBL/GenBank/DDBJ whole genome shotgun (WGS) entry which is preliminary data.</text>
</comment>
<evidence type="ECO:0000256" key="4">
    <source>
        <dbReference type="SAM" id="MobiDB-lite"/>
    </source>
</evidence>
<dbReference type="SUPFAM" id="SSF53756">
    <property type="entry name" value="UDP-Glycosyltransferase/glycogen phosphorylase"/>
    <property type="match status" value="1"/>
</dbReference>
<proteinExistence type="inferred from homology"/>
<dbReference type="CDD" id="cd03801">
    <property type="entry name" value="GT4_PimA-like"/>
    <property type="match status" value="1"/>
</dbReference>
<feature type="region of interest" description="Disordered" evidence="4">
    <location>
        <begin position="98"/>
        <end position="123"/>
    </location>
</feature>
<evidence type="ECO:0000313" key="5">
    <source>
        <dbReference type="EMBL" id="MEN2745576.1"/>
    </source>
</evidence>
<dbReference type="PANTHER" id="PTHR12526:SF640">
    <property type="entry name" value="COLANIC ACID BIOSYNTHESIS GLYCOSYLTRANSFERASE WCAL-RELATED"/>
    <property type="match status" value="1"/>
</dbReference>
<accession>A0ABU9X296</accession>
<organism evidence="5 6">
    <name type="scientific">Sinomonas halotolerans</name>
    <dbReference type="NCBI Taxonomy" id="1644133"/>
    <lineage>
        <taxon>Bacteria</taxon>
        <taxon>Bacillati</taxon>
        <taxon>Actinomycetota</taxon>
        <taxon>Actinomycetes</taxon>
        <taxon>Micrococcales</taxon>
        <taxon>Micrococcaceae</taxon>
        <taxon>Sinomonas</taxon>
    </lineage>
</organism>
<keyword evidence="6" id="KW-1185">Reference proteome</keyword>
<evidence type="ECO:0000256" key="1">
    <source>
        <dbReference type="ARBA" id="ARBA00009481"/>
    </source>
</evidence>
<dbReference type="EMBL" id="JBDFRB010000015">
    <property type="protein sequence ID" value="MEN2745576.1"/>
    <property type="molecule type" value="Genomic_DNA"/>
</dbReference>
<reference evidence="5 6" key="1">
    <citation type="submission" date="2024-05" db="EMBL/GenBank/DDBJ databases">
        <title>Sinomonas sp. nov., isolated from a waste landfill.</title>
        <authorList>
            <person name="Zhao Y."/>
        </authorList>
    </citation>
    <scope>NUCLEOTIDE SEQUENCE [LARGE SCALE GENOMIC DNA]</scope>
    <source>
        <strain evidence="5 6">CCTCC AB2014300</strain>
    </source>
</reference>
<name>A0ABU9X296_9MICC</name>
<keyword evidence="3 5" id="KW-0808">Transferase</keyword>
<protein>
    <submittedName>
        <fullName evidence="5">Glycosyltransferase family 4 protein</fullName>
        <ecNumber evidence="5">2.4.-.-</ecNumber>
    </submittedName>
</protein>
<evidence type="ECO:0000256" key="3">
    <source>
        <dbReference type="ARBA" id="ARBA00022679"/>
    </source>
</evidence>
<evidence type="ECO:0000313" key="6">
    <source>
        <dbReference type="Proteomes" id="UP001422074"/>
    </source>
</evidence>
<feature type="region of interest" description="Disordered" evidence="4">
    <location>
        <begin position="329"/>
        <end position="362"/>
    </location>
</feature>